<evidence type="ECO:0000313" key="2">
    <source>
        <dbReference type="EMBL" id="GIL64949.1"/>
    </source>
</evidence>
<accession>A0A8J4BT74</accession>
<keyword evidence="3" id="KW-1185">Reference proteome</keyword>
<dbReference type="AlphaFoldDB" id="A0A8J4BT74"/>
<reference evidence="2" key="1">
    <citation type="journal article" date="2021" name="Proc. Natl. Acad. Sci. U.S.A.">
        <title>Three genomes in the algal genus Volvox reveal the fate of a haploid sex-determining region after a transition to homothallism.</title>
        <authorList>
            <person name="Yamamoto K."/>
            <person name="Hamaji T."/>
            <person name="Kawai-Toyooka H."/>
            <person name="Matsuzaki R."/>
            <person name="Takahashi F."/>
            <person name="Nishimura Y."/>
            <person name="Kawachi M."/>
            <person name="Noguchi H."/>
            <person name="Minakuchi Y."/>
            <person name="Umen J.G."/>
            <person name="Toyoda A."/>
            <person name="Nozaki H."/>
        </authorList>
    </citation>
    <scope>NUCLEOTIDE SEQUENCE</scope>
    <source>
        <strain evidence="2">NIES-3780</strain>
    </source>
</reference>
<dbReference type="Proteomes" id="UP000747399">
    <property type="component" value="Unassembled WGS sequence"/>
</dbReference>
<feature type="region of interest" description="Disordered" evidence="1">
    <location>
        <begin position="373"/>
        <end position="400"/>
    </location>
</feature>
<sequence>MWERVMVTDLAAALHQLKRIAAANAAGDPCATADGTALLLRLVHESELEESDAAEQVFCFFLEVASPSTSEGESIRLLLGSCVLEVLPRLMQLATVSPRAATAGADLVELLVNGMPGLPTAGPYCQEVCSPRELLTALLEVYDLHKDADPDAPIHMLLLRLLGLIPRLVAAVQRRRLPVALSCLAAVANLAATEGQKLTVVREMVEAGAAAVGTIAAVAGGCPAAATAGNGGRSRVSREGHQAEAEAETAMEIWHEEEMRLVTPFVSFAQQLQDLVLERELSALPLTSQRTTADINDDARDAAASSRRERLRLSAWLLALFGALWPAWGPILSAGGSGGSGGDAATAVSWCGTQAAATLLNLLLGTYLLLPPSQSGQPQQKQQQEQQQLRPGTSEEDVGCDRGFEHAASIGNGRGGGGGGDSGAVDWSSLWAAAVAATDPDMEVASDPELPLIGAATILWLATAASAPTVTIATIATIASAAAASARGWNCPAAPEPREGDPLGALKVALAGFQDSWTYMCLIFCQHPDVTGCMKKPGFPSPLPLGKWTFPFFLFLPCRCCWKLVRCYCGTLRHGTAPFS</sequence>
<name>A0A8J4BT74_9CHLO</name>
<evidence type="ECO:0000256" key="1">
    <source>
        <dbReference type="SAM" id="MobiDB-lite"/>
    </source>
</evidence>
<dbReference type="EMBL" id="BNCO01000071">
    <property type="protein sequence ID" value="GIL64949.1"/>
    <property type="molecule type" value="Genomic_DNA"/>
</dbReference>
<organism evidence="2 3">
    <name type="scientific">Volvox africanus</name>
    <dbReference type="NCBI Taxonomy" id="51714"/>
    <lineage>
        <taxon>Eukaryota</taxon>
        <taxon>Viridiplantae</taxon>
        <taxon>Chlorophyta</taxon>
        <taxon>core chlorophytes</taxon>
        <taxon>Chlorophyceae</taxon>
        <taxon>CS clade</taxon>
        <taxon>Chlamydomonadales</taxon>
        <taxon>Volvocaceae</taxon>
        <taxon>Volvox</taxon>
    </lineage>
</organism>
<feature type="compositionally biased region" description="Low complexity" evidence="1">
    <location>
        <begin position="373"/>
        <end position="391"/>
    </location>
</feature>
<comment type="caution">
    <text evidence="2">The sequence shown here is derived from an EMBL/GenBank/DDBJ whole genome shotgun (WGS) entry which is preliminary data.</text>
</comment>
<gene>
    <name evidence="2" type="ORF">Vafri_18808</name>
</gene>
<proteinExistence type="predicted"/>
<evidence type="ECO:0000313" key="3">
    <source>
        <dbReference type="Proteomes" id="UP000747399"/>
    </source>
</evidence>
<protein>
    <submittedName>
        <fullName evidence="2">Uncharacterized protein</fullName>
    </submittedName>
</protein>